<name>H0FV56_RHIML</name>
<organism evidence="2 3">
    <name type="scientific">Sinorhizobium meliloti CCNWSX0020</name>
    <dbReference type="NCBI Taxonomy" id="1107881"/>
    <lineage>
        <taxon>Bacteria</taxon>
        <taxon>Pseudomonadati</taxon>
        <taxon>Pseudomonadota</taxon>
        <taxon>Alphaproteobacteria</taxon>
        <taxon>Hyphomicrobiales</taxon>
        <taxon>Rhizobiaceae</taxon>
        <taxon>Sinorhizobium/Ensifer group</taxon>
        <taxon>Sinorhizobium</taxon>
    </lineage>
</organism>
<evidence type="ECO:0000313" key="2">
    <source>
        <dbReference type="EMBL" id="EHK79101.1"/>
    </source>
</evidence>
<dbReference type="EMBL" id="AGVV01000006">
    <property type="protein sequence ID" value="EHK79101.1"/>
    <property type="molecule type" value="Genomic_DNA"/>
</dbReference>
<sequence>MIKFLGDDAGRRREGPERAKANNTDFRDAIHARRGEHNADVAVLRIVGARKAERLQCRRGECN</sequence>
<dbReference type="AlphaFoldDB" id="H0FV56"/>
<reference evidence="2 3" key="1">
    <citation type="journal article" date="2012" name="J. Bacteriol.">
        <title>Draft Genome Sequence of Sinorhizobium meliloti CCNWSX0020, a Nitrogen-Fixing Symbiont with Copper Tolerance Capability Isolated from Lead-Zinc Mine Tailings.</title>
        <authorList>
            <person name="Li Z."/>
            <person name="Ma Z."/>
            <person name="Hao X."/>
            <person name="Wei G."/>
        </authorList>
    </citation>
    <scope>NUCLEOTIDE SEQUENCE [LARGE SCALE GENOMIC DNA]</scope>
    <source>
        <strain evidence="2 3">CCNWSX0020</strain>
    </source>
</reference>
<accession>H0FV56</accession>
<feature type="region of interest" description="Disordered" evidence="1">
    <location>
        <begin position="1"/>
        <end position="21"/>
    </location>
</feature>
<gene>
    <name evidence="2" type="ORF">SM0020_05260</name>
</gene>
<protein>
    <submittedName>
        <fullName evidence="2">Uncharacterized protein</fullName>
    </submittedName>
</protein>
<proteinExistence type="predicted"/>
<dbReference type="Proteomes" id="UP000004038">
    <property type="component" value="Unassembled WGS sequence"/>
</dbReference>
<evidence type="ECO:0000313" key="3">
    <source>
        <dbReference type="Proteomes" id="UP000004038"/>
    </source>
</evidence>
<evidence type="ECO:0000256" key="1">
    <source>
        <dbReference type="SAM" id="MobiDB-lite"/>
    </source>
</evidence>